<accession>A0A9Q1GDL5</accession>
<protein>
    <submittedName>
        <fullName evidence="2">Uncharacterized protein</fullName>
    </submittedName>
</protein>
<feature type="region of interest" description="Disordered" evidence="1">
    <location>
        <begin position="42"/>
        <end position="68"/>
    </location>
</feature>
<proteinExistence type="predicted"/>
<feature type="compositionally biased region" description="Basic and acidic residues" evidence="1">
    <location>
        <begin position="46"/>
        <end position="63"/>
    </location>
</feature>
<evidence type="ECO:0000256" key="1">
    <source>
        <dbReference type="SAM" id="MobiDB-lite"/>
    </source>
</evidence>
<dbReference type="AlphaFoldDB" id="A0A9Q1GDL5"/>
<dbReference type="EMBL" id="JAINUF010000001">
    <property type="protein sequence ID" value="KAJ8381758.1"/>
    <property type="molecule type" value="Genomic_DNA"/>
</dbReference>
<evidence type="ECO:0000313" key="3">
    <source>
        <dbReference type="Proteomes" id="UP001152622"/>
    </source>
</evidence>
<comment type="caution">
    <text evidence="2">The sequence shown here is derived from an EMBL/GenBank/DDBJ whole genome shotgun (WGS) entry which is preliminary data.</text>
</comment>
<sequence length="213" mass="23237">MPPPRPAGLRVYVPEAAGWLPLGRPAGAIVLWKPGSKYHSFLQQDQGHREREKGGGRERERRFSGCSGVEKQQSMTAEFLFPPEVEELQRRAARSYQTSPPRCLQGQLKRWGEVTGKVSPVMPLPSPPLPACHGSAPRGETGHLSVFVNTANNQTPPHVMRGRFSALSGIYSAYNQGETTATEGGDSHALTPVSHAALRTHSVRARTRAMRAA</sequence>
<name>A0A9Q1GDL5_SYNKA</name>
<organism evidence="2 3">
    <name type="scientific">Synaphobranchus kaupii</name>
    <name type="common">Kaup's arrowtooth eel</name>
    <dbReference type="NCBI Taxonomy" id="118154"/>
    <lineage>
        <taxon>Eukaryota</taxon>
        <taxon>Metazoa</taxon>
        <taxon>Chordata</taxon>
        <taxon>Craniata</taxon>
        <taxon>Vertebrata</taxon>
        <taxon>Euteleostomi</taxon>
        <taxon>Actinopterygii</taxon>
        <taxon>Neopterygii</taxon>
        <taxon>Teleostei</taxon>
        <taxon>Anguilliformes</taxon>
        <taxon>Synaphobranchidae</taxon>
        <taxon>Synaphobranchus</taxon>
    </lineage>
</organism>
<evidence type="ECO:0000313" key="2">
    <source>
        <dbReference type="EMBL" id="KAJ8381758.1"/>
    </source>
</evidence>
<reference evidence="2" key="1">
    <citation type="journal article" date="2023" name="Science">
        <title>Genome structures resolve the early diversification of teleost fishes.</title>
        <authorList>
            <person name="Parey E."/>
            <person name="Louis A."/>
            <person name="Montfort J."/>
            <person name="Bouchez O."/>
            <person name="Roques C."/>
            <person name="Iampietro C."/>
            <person name="Lluch J."/>
            <person name="Castinel A."/>
            <person name="Donnadieu C."/>
            <person name="Desvignes T."/>
            <person name="Floi Bucao C."/>
            <person name="Jouanno E."/>
            <person name="Wen M."/>
            <person name="Mejri S."/>
            <person name="Dirks R."/>
            <person name="Jansen H."/>
            <person name="Henkel C."/>
            <person name="Chen W.J."/>
            <person name="Zahm M."/>
            <person name="Cabau C."/>
            <person name="Klopp C."/>
            <person name="Thompson A.W."/>
            <person name="Robinson-Rechavi M."/>
            <person name="Braasch I."/>
            <person name="Lecointre G."/>
            <person name="Bobe J."/>
            <person name="Postlethwait J.H."/>
            <person name="Berthelot C."/>
            <person name="Roest Crollius H."/>
            <person name="Guiguen Y."/>
        </authorList>
    </citation>
    <scope>NUCLEOTIDE SEQUENCE</scope>
    <source>
        <strain evidence="2">WJC10195</strain>
    </source>
</reference>
<dbReference type="Proteomes" id="UP001152622">
    <property type="component" value="Chromosome 1"/>
</dbReference>
<keyword evidence="3" id="KW-1185">Reference proteome</keyword>
<gene>
    <name evidence="2" type="ORF">SKAU_G00025360</name>
</gene>